<dbReference type="NCBIfam" id="TIGR01894">
    <property type="entry name" value="cas_TM1795_cmr1"/>
    <property type="match status" value="1"/>
</dbReference>
<reference evidence="4 5" key="1">
    <citation type="journal article" date="2020" name="Front. Microbiol.">
        <title>Single-cell genomics of novel Actinobacteria with the Wood-Ljungdahl pathway discovered in a serpentinizing system.</title>
        <authorList>
            <person name="Merino N."/>
            <person name="Kawai M."/>
            <person name="Boyd E.S."/>
            <person name="Colman D.R."/>
            <person name="McGlynn S.E."/>
            <person name="Nealson K.H."/>
            <person name="Kurokawa K."/>
            <person name="Hongoh Y."/>
        </authorList>
    </citation>
    <scope>NUCLEOTIDE SEQUENCE [LARGE SCALE GENOMIC DNA]</scope>
    <source>
        <strain evidence="4 5">S33</strain>
    </source>
</reference>
<dbReference type="InterPro" id="IPR007522">
    <property type="entry name" value="CRISPR-assoc_prot_TM1795"/>
</dbReference>
<organism evidence="4 5">
    <name type="scientific">Candidatus Hakubella thermalkaliphila</name>
    <dbReference type="NCBI Taxonomy" id="2754717"/>
    <lineage>
        <taxon>Bacteria</taxon>
        <taxon>Bacillati</taxon>
        <taxon>Actinomycetota</taxon>
        <taxon>Actinomycetota incertae sedis</taxon>
        <taxon>Candidatus Hakubellales</taxon>
        <taxon>Candidatus Hakubellaceae</taxon>
        <taxon>Candidatus Hakubella</taxon>
    </lineage>
</organism>
<dbReference type="InterPro" id="IPR005537">
    <property type="entry name" value="RAMP_III_fam"/>
</dbReference>
<dbReference type="AlphaFoldDB" id="A0A6V8P8Q7"/>
<dbReference type="Pfam" id="PF03787">
    <property type="entry name" value="RAMPs"/>
    <property type="match status" value="1"/>
</dbReference>
<dbReference type="RefSeq" id="WP_176233266.1">
    <property type="nucleotide sequence ID" value="NZ_BLRY01000030.1"/>
</dbReference>
<protein>
    <recommendedName>
        <fullName evidence="3">CRISPR type III-associated protein domain-containing protein</fullName>
    </recommendedName>
</protein>
<keyword evidence="5" id="KW-1185">Reference proteome</keyword>
<evidence type="ECO:0000313" key="4">
    <source>
        <dbReference type="EMBL" id="GFP27361.1"/>
    </source>
</evidence>
<gene>
    <name evidence="4" type="ORF">HKBW3S33_00774</name>
</gene>
<name>A0A6V8P8Q7_9ACTN</name>
<dbReference type="Proteomes" id="UP000591948">
    <property type="component" value="Unassembled WGS sequence"/>
</dbReference>
<keyword evidence="1" id="KW-0051">Antiviral defense</keyword>
<dbReference type="EMBL" id="BLRY01000030">
    <property type="protein sequence ID" value="GFP27361.1"/>
    <property type="molecule type" value="Genomic_DNA"/>
</dbReference>
<feature type="domain" description="CRISPR type III-associated protein" evidence="3">
    <location>
        <begin position="7"/>
        <end position="162"/>
    </location>
</feature>
<accession>A0A6V8P8Q7</accession>
<comment type="subunit">
    <text evidence="2">Part of the Csm effector complex that includes Cas10, Csm2, Csm3, Csm4 and Csm5.</text>
</comment>
<evidence type="ECO:0000313" key="5">
    <source>
        <dbReference type="Proteomes" id="UP000591948"/>
    </source>
</evidence>
<evidence type="ECO:0000256" key="1">
    <source>
        <dbReference type="ARBA" id="ARBA00023118"/>
    </source>
</evidence>
<dbReference type="GO" id="GO:0051607">
    <property type="term" value="P:defense response to virus"/>
    <property type="evidence" value="ECO:0007669"/>
    <property type="project" value="UniProtKB-KW"/>
</dbReference>
<comment type="caution">
    <text evidence="4">The sequence shown here is derived from an EMBL/GenBank/DDBJ whole genome shotgun (WGS) entry which is preliminary data.</text>
</comment>
<evidence type="ECO:0000256" key="2">
    <source>
        <dbReference type="ARBA" id="ARBA00093789"/>
    </source>
</evidence>
<proteinExistence type="predicted"/>
<evidence type="ECO:0000259" key="3">
    <source>
        <dbReference type="Pfam" id="PF03787"/>
    </source>
</evidence>
<sequence length="402" mass="45034">MVEVPVTLKFVTPAFIAGQDNRNSSEFRVPSLKGLLRFWWRAFHAYLTTQELFKAESDIFGDTEQRAKVSIIVGSPSCPRCGHLSNLSASIGYLGYGPISYDSRAKAFRTTRPCILAGEDLQIRLQFRSESQEVKRSVYNSLWLLTHLGGLGARSRRGFGSVQCFALGSPDDDLPFIVEANNPREFKTHLEGGLQKILAGVKTWGAKALPAFSSLSSQTEVYILNEVFKDWQEALEGIGMKFHGYRSNRRHQPSKSLPGKDYDLVCGPSGFMTCQSISQAPKRAAFGLPHNYFSSSQKRAGRVPFKAEFRWQFDDKEFDRRASPLLFHVTRLGNGRHCVVITWLRSQFLPQGAKIKAILPEDKTSGFLGKEIFVDPPPDNAIGDFLDRLKKAEELVAVSFPM</sequence>